<evidence type="ECO:0000313" key="1">
    <source>
        <dbReference type="EMBL" id="CAI0458070.1"/>
    </source>
</evidence>
<dbReference type="EMBL" id="CAMGYJ010000008">
    <property type="protein sequence ID" value="CAI0458070.1"/>
    <property type="molecule type" value="Genomic_DNA"/>
</dbReference>
<keyword evidence="3" id="KW-1185">Reference proteome</keyword>
<comment type="caution">
    <text evidence="2">The sequence shown here is derived from an EMBL/GenBank/DDBJ whole genome shotgun (WGS) entry which is preliminary data.</text>
</comment>
<organism evidence="2 3">
    <name type="scientific">Linum tenue</name>
    <dbReference type="NCBI Taxonomy" id="586396"/>
    <lineage>
        <taxon>Eukaryota</taxon>
        <taxon>Viridiplantae</taxon>
        <taxon>Streptophyta</taxon>
        <taxon>Embryophyta</taxon>
        <taxon>Tracheophyta</taxon>
        <taxon>Spermatophyta</taxon>
        <taxon>Magnoliopsida</taxon>
        <taxon>eudicotyledons</taxon>
        <taxon>Gunneridae</taxon>
        <taxon>Pentapetalae</taxon>
        <taxon>rosids</taxon>
        <taxon>fabids</taxon>
        <taxon>Malpighiales</taxon>
        <taxon>Linaceae</taxon>
        <taxon>Linum</taxon>
    </lineage>
</organism>
<evidence type="ECO:0000313" key="3">
    <source>
        <dbReference type="Proteomes" id="UP001154282"/>
    </source>
</evidence>
<proteinExistence type="predicted"/>
<name>A0AAV0NIL7_9ROSI</name>
<dbReference type="EMBL" id="CAMGYJ010000008">
    <property type="protein sequence ID" value="CAI0458126.1"/>
    <property type="molecule type" value="Genomic_DNA"/>
</dbReference>
<evidence type="ECO:0000313" key="2">
    <source>
        <dbReference type="EMBL" id="CAI0458126.1"/>
    </source>
</evidence>
<gene>
    <name evidence="1" type="ORF">LITE_LOCUS33372</name>
    <name evidence="2" type="ORF">LITE_LOCUS33383</name>
</gene>
<dbReference type="AlphaFoldDB" id="A0AAV0NIL7"/>
<sequence>MNMKEEGSQMDKAEVAVAKKVKGRGSTKHPNAYCILCSLSRGISIS</sequence>
<accession>A0AAV0NIL7</accession>
<reference evidence="2" key="1">
    <citation type="submission" date="2022-08" db="EMBL/GenBank/DDBJ databases">
        <authorList>
            <person name="Gutierrez-Valencia J."/>
        </authorList>
    </citation>
    <scope>NUCLEOTIDE SEQUENCE</scope>
</reference>
<protein>
    <submittedName>
        <fullName evidence="2">Uncharacterized protein</fullName>
    </submittedName>
</protein>
<dbReference type="Proteomes" id="UP001154282">
    <property type="component" value="Unassembled WGS sequence"/>
</dbReference>